<feature type="domain" description="Glutamine amidotransferase" evidence="1">
    <location>
        <begin position="63"/>
        <end position="223"/>
    </location>
</feature>
<evidence type="ECO:0000313" key="2">
    <source>
        <dbReference type="EMBL" id="KAF1962339.1"/>
    </source>
</evidence>
<dbReference type="OrthoDB" id="1669814at2759"/>
<reference evidence="2" key="1">
    <citation type="journal article" date="2020" name="Stud. Mycol.">
        <title>101 Dothideomycetes genomes: a test case for predicting lifestyles and emergence of pathogens.</title>
        <authorList>
            <person name="Haridas S."/>
            <person name="Albert R."/>
            <person name="Binder M."/>
            <person name="Bloem J."/>
            <person name="Labutti K."/>
            <person name="Salamov A."/>
            <person name="Andreopoulos B."/>
            <person name="Baker S."/>
            <person name="Barry K."/>
            <person name="Bills G."/>
            <person name="Bluhm B."/>
            <person name="Cannon C."/>
            <person name="Castanera R."/>
            <person name="Culley D."/>
            <person name="Daum C."/>
            <person name="Ezra D."/>
            <person name="Gonzalez J."/>
            <person name="Henrissat B."/>
            <person name="Kuo A."/>
            <person name="Liang C."/>
            <person name="Lipzen A."/>
            <person name="Lutzoni F."/>
            <person name="Magnuson J."/>
            <person name="Mondo S."/>
            <person name="Nolan M."/>
            <person name="Ohm R."/>
            <person name="Pangilinan J."/>
            <person name="Park H.-J."/>
            <person name="Ramirez L."/>
            <person name="Alfaro M."/>
            <person name="Sun H."/>
            <person name="Tritt A."/>
            <person name="Yoshinaga Y."/>
            <person name="Zwiers L.-H."/>
            <person name="Turgeon B."/>
            <person name="Goodwin S."/>
            <person name="Spatafora J."/>
            <person name="Crous P."/>
            <person name="Grigoriev I."/>
        </authorList>
    </citation>
    <scope>NUCLEOTIDE SEQUENCE</scope>
    <source>
        <strain evidence="2">CBS 675.92</strain>
    </source>
</reference>
<dbReference type="EMBL" id="ML976979">
    <property type="protein sequence ID" value="KAF1962339.1"/>
    <property type="molecule type" value="Genomic_DNA"/>
</dbReference>
<gene>
    <name evidence="2" type="ORF">CC80DRAFT_384064</name>
</gene>
<dbReference type="AlphaFoldDB" id="A0A6A5UEF6"/>
<dbReference type="Gene3D" id="3.40.50.880">
    <property type="match status" value="1"/>
</dbReference>
<keyword evidence="3" id="KW-1185">Reference proteome</keyword>
<feature type="non-terminal residue" evidence="2">
    <location>
        <position position="266"/>
    </location>
</feature>
<dbReference type="SUPFAM" id="SSF52317">
    <property type="entry name" value="Class I glutamine amidotransferase-like"/>
    <property type="match status" value="1"/>
</dbReference>
<dbReference type="PROSITE" id="PS51273">
    <property type="entry name" value="GATASE_TYPE_1"/>
    <property type="match status" value="1"/>
</dbReference>
<dbReference type="InterPro" id="IPR029062">
    <property type="entry name" value="Class_I_gatase-like"/>
</dbReference>
<dbReference type="Pfam" id="PF00117">
    <property type="entry name" value="GATase"/>
    <property type="match status" value="1"/>
</dbReference>
<evidence type="ECO:0000259" key="1">
    <source>
        <dbReference type="Pfam" id="PF00117"/>
    </source>
</evidence>
<dbReference type="InterPro" id="IPR017926">
    <property type="entry name" value="GATASE"/>
</dbReference>
<keyword evidence="2" id="KW-0315">Glutamine amidotransferase</keyword>
<dbReference type="Proteomes" id="UP000800035">
    <property type="component" value="Unassembled WGS sequence"/>
</dbReference>
<dbReference type="PANTHER" id="PTHR42695">
    <property type="entry name" value="GLUTAMINE AMIDOTRANSFERASE YLR126C-RELATED"/>
    <property type="match status" value="1"/>
</dbReference>
<evidence type="ECO:0000313" key="3">
    <source>
        <dbReference type="Proteomes" id="UP000800035"/>
    </source>
</evidence>
<dbReference type="GO" id="GO:0005634">
    <property type="term" value="C:nucleus"/>
    <property type="evidence" value="ECO:0007669"/>
    <property type="project" value="TreeGrafter"/>
</dbReference>
<keyword evidence="2" id="KW-0808">Transferase</keyword>
<dbReference type="InterPro" id="IPR044992">
    <property type="entry name" value="ChyE-like"/>
</dbReference>
<name>A0A6A5UEF6_9PLEO</name>
<proteinExistence type="predicted"/>
<sequence length="266" mass="29939">MSSTIRVAMLNADSPVPNVISRFETYGHMFHELLVAAASRIHPDVRIESTYHDVVQMQYPESLADSDVVLITGSAASAYDDVEWIRRLDGYVSDVYTRHPHVKIFGSCFGHQLVCQSLLRPYGVRVEKDPNGWELGVKEIEVEDGFRKALGKGTQSHSNSQECDGIPETMRVQFIHADHVRIPSLDSLPDSWLMMGQTKHCAVQGAYEPGRVLTMQGHFEFDLWINTEIIEVFGATWKEDVLEQVLNSIDADDDSEAAAEMVIRFL</sequence>
<accession>A0A6A5UEF6</accession>
<dbReference type="GO" id="GO:0005829">
    <property type="term" value="C:cytosol"/>
    <property type="evidence" value="ECO:0007669"/>
    <property type="project" value="TreeGrafter"/>
</dbReference>
<dbReference type="GO" id="GO:0016740">
    <property type="term" value="F:transferase activity"/>
    <property type="evidence" value="ECO:0007669"/>
    <property type="project" value="UniProtKB-KW"/>
</dbReference>
<dbReference type="CDD" id="cd01741">
    <property type="entry name" value="GATase1_1"/>
    <property type="match status" value="1"/>
</dbReference>
<organism evidence="2 3">
    <name type="scientific">Byssothecium circinans</name>
    <dbReference type="NCBI Taxonomy" id="147558"/>
    <lineage>
        <taxon>Eukaryota</taxon>
        <taxon>Fungi</taxon>
        <taxon>Dikarya</taxon>
        <taxon>Ascomycota</taxon>
        <taxon>Pezizomycotina</taxon>
        <taxon>Dothideomycetes</taxon>
        <taxon>Pleosporomycetidae</taxon>
        <taxon>Pleosporales</taxon>
        <taxon>Massarineae</taxon>
        <taxon>Massarinaceae</taxon>
        <taxon>Byssothecium</taxon>
    </lineage>
</organism>
<dbReference type="PANTHER" id="PTHR42695:SF6">
    <property type="entry name" value="GLUTAMINE AMIDOTRANSFERASE DOMAIN-CONTAINING PROTEIN"/>
    <property type="match status" value="1"/>
</dbReference>
<protein>
    <submittedName>
        <fullName evidence="2">Class I glutamine amidotransferase-like protein</fullName>
    </submittedName>
</protein>